<proteinExistence type="predicted"/>
<feature type="transmembrane region" description="Helical" evidence="1">
    <location>
        <begin position="77"/>
        <end position="96"/>
    </location>
</feature>
<name>A0AAD7MAB4_9AGAR</name>
<evidence type="ECO:0000313" key="2">
    <source>
        <dbReference type="EMBL" id="KAJ7708030.1"/>
    </source>
</evidence>
<evidence type="ECO:0000256" key="1">
    <source>
        <dbReference type="SAM" id="Phobius"/>
    </source>
</evidence>
<sequence>MLSTVFWQLILSTDTEREDPTILTRCSSTVLRRLETGRAAPSLIADHLKLPPTQLAATLITLAVLSRARAHAQSCRVLVQFMMMLPYVAAQIVIFHRQNV</sequence>
<keyword evidence="1" id="KW-1133">Transmembrane helix</keyword>
<keyword evidence="3" id="KW-1185">Reference proteome</keyword>
<organism evidence="2 3">
    <name type="scientific">Mycena metata</name>
    <dbReference type="NCBI Taxonomy" id="1033252"/>
    <lineage>
        <taxon>Eukaryota</taxon>
        <taxon>Fungi</taxon>
        <taxon>Dikarya</taxon>
        <taxon>Basidiomycota</taxon>
        <taxon>Agaricomycotina</taxon>
        <taxon>Agaricomycetes</taxon>
        <taxon>Agaricomycetidae</taxon>
        <taxon>Agaricales</taxon>
        <taxon>Marasmiineae</taxon>
        <taxon>Mycenaceae</taxon>
        <taxon>Mycena</taxon>
    </lineage>
</organism>
<keyword evidence="1" id="KW-0812">Transmembrane</keyword>
<dbReference type="AlphaFoldDB" id="A0AAD7MAB4"/>
<protein>
    <submittedName>
        <fullName evidence="2">Uncharacterized protein</fullName>
    </submittedName>
</protein>
<evidence type="ECO:0000313" key="3">
    <source>
        <dbReference type="Proteomes" id="UP001215598"/>
    </source>
</evidence>
<accession>A0AAD7MAB4</accession>
<dbReference type="Proteomes" id="UP001215598">
    <property type="component" value="Unassembled WGS sequence"/>
</dbReference>
<keyword evidence="1" id="KW-0472">Membrane</keyword>
<dbReference type="EMBL" id="JARKIB010000437">
    <property type="protein sequence ID" value="KAJ7708030.1"/>
    <property type="molecule type" value="Genomic_DNA"/>
</dbReference>
<reference evidence="2" key="1">
    <citation type="submission" date="2023-03" db="EMBL/GenBank/DDBJ databases">
        <title>Massive genome expansion in bonnet fungi (Mycena s.s.) driven by repeated elements and novel gene families across ecological guilds.</title>
        <authorList>
            <consortium name="Lawrence Berkeley National Laboratory"/>
            <person name="Harder C.B."/>
            <person name="Miyauchi S."/>
            <person name="Viragh M."/>
            <person name="Kuo A."/>
            <person name="Thoen E."/>
            <person name="Andreopoulos B."/>
            <person name="Lu D."/>
            <person name="Skrede I."/>
            <person name="Drula E."/>
            <person name="Henrissat B."/>
            <person name="Morin E."/>
            <person name="Kohler A."/>
            <person name="Barry K."/>
            <person name="LaButti K."/>
            <person name="Morin E."/>
            <person name="Salamov A."/>
            <person name="Lipzen A."/>
            <person name="Mereny Z."/>
            <person name="Hegedus B."/>
            <person name="Baldrian P."/>
            <person name="Stursova M."/>
            <person name="Weitz H."/>
            <person name="Taylor A."/>
            <person name="Grigoriev I.V."/>
            <person name="Nagy L.G."/>
            <person name="Martin F."/>
            <person name="Kauserud H."/>
        </authorList>
    </citation>
    <scope>NUCLEOTIDE SEQUENCE</scope>
    <source>
        <strain evidence="2">CBHHK182m</strain>
    </source>
</reference>
<comment type="caution">
    <text evidence="2">The sequence shown here is derived from an EMBL/GenBank/DDBJ whole genome shotgun (WGS) entry which is preliminary data.</text>
</comment>
<gene>
    <name evidence="2" type="ORF">B0H16DRAFT_1481441</name>
</gene>